<evidence type="ECO:0000313" key="3">
    <source>
        <dbReference type="EMBL" id="QEM11532.1"/>
    </source>
</evidence>
<dbReference type="PANTHER" id="PTHR34220">
    <property type="entry name" value="SENSOR HISTIDINE KINASE YPDA"/>
    <property type="match status" value="1"/>
</dbReference>
<keyword evidence="1" id="KW-0812">Transmembrane</keyword>
<dbReference type="Gene3D" id="3.30.565.10">
    <property type="entry name" value="Histidine kinase-like ATPase, C-terminal domain"/>
    <property type="match status" value="1"/>
</dbReference>
<feature type="transmembrane region" description="Helical" evidence="1">
    <location>
        <begin position="12"/>
        <end position="30"/>
    </location>
</feature>
<protein>
    <submittedName>
        <fullName evidence="3">Sensor histidine kinase</fullName>
    </submittedName>
</protein>
<dbReference type="GO" id="GO:0000155">
    <property type="term" value="F:phosphorelay sensor kinase activity"/>
    <property type="evidence" value="ECO:0007669"/>
    <property type="project" value="InterPro"/>
</dbReference>
<dbReference type="Proteomes" id="UP000251402">
    <property type="component" value="Chromosome"/>
</dbReference>
<gene>
    <name evidence="3" type="ORF">DEO27_016365</name>
</gene>
<feature type="transmembrane region" description="Helical" evidence="1">
    <location>
        <begin position="127"/>
        <end position="146"/>
    </location>
</feature>
<dbReference type="Pfam" id="PF06580">
    <property type="entry name" value="His_kinase"/>
    <property type="match status" value="1"/>
</dbReference>
<dbReference type="OrthoDB" id="9792992at2"/>
<dbReference type="GO" id="GO:0016020">
    <property type="term" value="C:membrane"/>
    <property type="evidence" value="ECO:0007669"/>
    <property type="project" value="InterPro"/>
</dbReference>
<dbReference type="InterPro" id="IPR010559">
    <property type="entry name" value="Sig_transdc_His_kin_internal"/>
</dbReference>
<dbReference type="EMBL" id="CP043450">
    <property type="protein sequence ID" value="QEM11532.1"/>
    <property type="molecule type" value="Genomic_DNA"/>
</dbReference>
<dbReference type="RefSeq" id="WP_112567983.1">
    <property type="nucleotide sequence ID" value="NZ_CP043450.1"/>
</dbReference>
<evidence type="ECO:0000313" key="4">
    <source>
        <dbReference type="Proteomes" id="UP000251402"/>
    </source>
</evidence>
<dbReference type="PANTHER" id="PTHR34220:SF7">
    <property type="entry name" value="SENSOR HISTIDINE KINASE YPDA"/>
    <property type="match status" value="1"/>
</dbReference>
<feature type="domain" description="Signal transduction histidine kinase internal region" evidence="2">
    <location>
        <begin position="167"/>
        <end position="244"/>
    </location>
</feature>
<reference evidence="3" key="1">
    <citation type="submission" date="2019-08" db="EMBL/GenBank/DDBJ databases">
        <title>Comparative genome analysis confer to the adaptation heavy metal polluted environment.</title>
        <authorList>
            <person name="Li Y."/>
        </authorList>
    </citation>
    <scope>NUCLEOTIDE SEQUENCE [LARGE SCALE GENOMIC DNA]</scope>
    <source>
        <strain evidence="3">P1</strain>
    </source>
</reference>
<proteinExistence type="predicted"/>
<keyword evidence="1" id="KW-0472">Membrane</keyword>
<dbReference type="KEGG" id="mrub:DEO27_016365"/>
<name>A0A5C1I061_9SPHI</name>
<feature type="transmembrane region" description="Helical" evidence="1">
    <location>
        <begin position="42"/>
        <end position="59"/>
    </location>
</feature>
<keyword evidence="4" id="KW-1185">Reference proteome</keyword>
<dbReference type="InterPro" id="IPR036890">
    <property type="entry name" value="HATPase_C_sf"/>
</dbReference>
<accession>A0A5C1I061</accession>
<keyword evidence="3" id="KW-0808">Transferase</keyword>
<feature type="transmembrane region" description="Helical" evidence="1">
    <location>
        <begin position="75"/>
        <end position="95"/>
    </location>
</feature>
<dbReference type="SUPFAM" id="SSF55874">
    <property type="entry name" value="ATPase domain of HSP90 chaperone/DNA topoisomerase II/histidine kinase"/>
    <property type="match status" value="1"/>
</dbReference>
<evidence type="ECO:0000256" key="1">
    <source>
        <dbReference type="SAM" id="Phobius"/>
    </source>
</evidence>
<keyword evidence="1" id="KW-1133">Transmembrane helix</keyword>
<keyword evidence="3" id="KW-0418">Kinase</keyword>
<organism evidence="3 4">
    <name type="scientific">Mucilaginibacter rubeus</name>
    <dbReference type="NCBI Taxonomy" id="2027860"/>
    <lineage>
        <taxon>Bacteria</taxon>
        <taxon>Pseudomonadati</taxon>
        <taxon>Bacteroidota</taxon>
        <taxon>Sphingobacteriia</taxon>
        <taxon>Sphingobacteriales</taxon>
        <taxon>Sphingobacteriaceae</taxon>
        <taxon>Mucilaginibacter</taxon>
    </lineage>
</organism>
<sequence>MSLKSKSNTITVLIHILIWVVFGLLLFFYQPLTWNVEFPYQFWVKQAITFFLLVAAYYFNNRILVPRFLLHDRTAMYLITVVVVVIAFLLLNQWADKALHMHEHMEAIFHKDHRPPKPKGRGGGWDIFGTVIIALVLGISTSITAIQKWQSDIRLRAALEQEKISSELSFLKAQINPHFFFNTLNNIYALTHVNAETSRKALHQLSRMMRYVLYDTQHGTALLSQEIAFIKDYISLMELRLTEKVTVTFTPPEQANDVTIAPMLFLPFVENAFKHGISATEPSTILIDVNQHDDVLELKVENGIYKDHSPNIGENKGIGLTNTIRRLDLLYAGKYQLDINENAAANTYTVHLTLNLS</sequence>
<dbReference type="InterPro" id="IPR050640">
    <property type="entry name" value="Bact_2-comp_sensor_kinase"/>
</dbReference>
<dbReference type="AlphaFoldDB" id="A0A5C1I061"/>
<evidence type="ECO:0000259" key="2">
    <source>
        <dbReference type="Pfam" id="PF06580"/>
    </source>
</evidence>